<dbReference type="Proteomes" id="UP001457282">
    <property type="component" value="Unassembled WGS sequence"/>
</dbReference>
<name>A0AAW1XLI0_RUBAR</name>
<accession>A0AAW1XLI0</accession>
<proteinExistence type="predicted"/>
<reference evidence="2 3" key="1">
    <citation type="journal article" date="2023" name="G3 (Bethesda)">
        <title>A chromosome-length genome assembly and annotation of blackberry (Rubus argutus, cv. 'Hillquist').</title>
        <authorList>
            <person name="Bruna T."/>
            <person name="Aryal R."/>
            <person name="Dudchenko O."/>
            <person name="Sargent D.J."/>
            <person name="Mead D."/>
            <person name="Buti M."/>
            <person name="Cavallini A."/>
            <person name="Hytonen T."/>
            <person name="Andres J."/>
            <person name="Pham M."/>
            <person name="Weisz D."/>
            <person name="Mascagni F."/>
            <person name="Usai G."/>
            <person name="Natali L."/>
            <person name="Bassil N."/>
            <person name="Fernandez G.E."/>
            <person name="Lomsadze A."/>
            <person name="Armour M."/>
            <person name="Olukolu B."/>
            <person name="Poorten T."/>
            <person name="Britton C."/>
            <person name="Davik J."/>
            <person name="Ashrafi H."/>
            <person name="Aiden E.L."/>
            <person name="Borodovsky M."/>
            <person name="Worthington M."/>
        </authorList>
    </citation>
    <scope>NUCLEOTIDE SEQUENCE [LARGE SCALE GENOMIC DNA]</scope>
    <source>
        <strain evidence="2">PI 553951</strain>
    </source>
</reference>
<feature type="region of interest" description="Disordered" evidence="1">
    <location>
        <begin position="1"/>
        <end position="28"/>
    </location>
</feature>
<comment type="caution">
    <text evidence="2">The sequence shown here is derived from an EMBL/GenBank/DDBJ whole genome shotgun (WGS) entry which is preliminary data.</text>
</comment>
<sequence>MSSKLGASTAISRDLGPPTPQERSRHATARSLYYQAQYQEHVNIVLRPPLCTLVWCDQGLVDNQWVLDTSRDTVLNKLHSNE</sequence>
<keyword evidence="3" id="KW-1185">Reference proteome</keyword>
<evidence type="ECO:0000313" key="2">
    <source>
        <dbReference type="EMBL" id="KAK9937565.1"/>
    </source>
</evidence>
<organism evidence="2 3">
    <name type="scientific">Rubus argutus</name>
    <name type="common">Southern blackberry</name>
    <dbReference type="NCBI Taxonomy" id="59490"/>
    <lineage>
        <taxon>Eukaryota</taxon>
        <taxon>Viridiplantae</taxon>
        <taxon>Streptophyta</taxon>
        <taxon>Embryophyta</taxon>
        <taxon>Tracheophyta</taxon>
        <taxon>Spermatophyta</taxon>
        <taxon>Magnoliopsida</taxon>
        <taxon>eudicotyledons</taxon>
        <taxon>Gunneridae</taxon>
        <taxon>Pentapetalae</taxon>
        <taxon>rosids</taxon>
        <taxon>fabids</taxon>
        <taxon>Rosales</taxon>
        <taxon>Rosaceae</taxon>
        <taxon>Rosoideae</taxon>
        <taxon>Rosoideae incertae sedis</taxon>
        <taxon>Rubus</taxon>
    </lineage>
</organism>
<evidence type="ECO:0000256" key="1">
    <source>
        <dbReference type="SAM" id="MobiDB-lite"/>
    </source>
</evidence>
<protein>
    <submittedName>
        <fullName evidence="2">Uncharacterized protein</fullName>
    </submittedName>
</protein>
<dbReference type="AlphaFoldDB" id="A0AAW1XLI0"/>
<evidence type="ECO:0000313" key="3">
    <source>
        <dbReference type="Proteomes" id="UP001457282"/>
    </source>
</evidence>
<feature type="compositionally biased region" description="Polar residues" evidence="1">
    <location>
        <begin position="1"/>
        <end position="11"/>
    </location>
</feature>
<gene>
    <name evidence="2" type="ORF">M0R45_014344</name>
</gene>
<dbReference type="EMBL" id="JBEDUW010000003">
    <property type="protein sequence ID" value="KAK9937565.1"/>
    <property type="molecule type" value="Genomic_DNA"/>
</dbReference>